<evidence type="ECO:0000313" key="8">
    <source>
        <dbReference type="EMBL" id="BCG47268.1"/>
    </source>
</evidence>
<keyword evidence="5" id="KW-0597">Phosphoprotein</keyword>
<dbReference type="Pfam" id="PF25601">
    <property type="entry name" value="AAA_lid_14"/>
    <property type="match status" value="1"/>
</dbReference>
<dbReference type="InterPro" id="IPR003593">
    <property type="entry name" value="AAA+_ATPase"/>
</dbReference>
<evidence type="ECO:0000256" key="2">
    <source>
        <dbReference type="ARBA" id="ARBA00022840"/>
    </source>
</evidence>
<dbReference type="PRINTS" id="PR01590">
    <property type="entry name" value="HTHFIS"/>
</dbReference>
<dbReference type="InterPro" id="IPR002197">
    <property type="entry name" value="HTH_Fis"/>
</dbReference>
<feature type="domain" description="Sigma-54 factor interaction" evidence="6">
    <location>
        <begin position="144"/>
        <end position="373"/>
    </location>
</feature>
<dbReference type="SUPFAM" id="SSF52540">
    <property type="entry name" value="P-loop containing nucleoside triphosphate hydrolases"/>
    <property type="match status" value="1"/>
</dbReference>
<gene>
    <name evidence="8" type="ORF">GEOBRER4_n2097</name>
</gene>
<dbReference type="SUPFAM" id="SSF52172">
    <property type="entry name" value="CheY-like"/>
    <property type="match status" value="1"/>
</dbReference>
<dbReference type="Pfam" id="PF00072">
    <property type="entry name" value="Response_reg"/>
    <property type="match status" value="1"/>
</dbReference>
<dbReference type="InterPro" id="IPR027417">
    <property type="entry name" value="P-loop_NTPase"/>
</dbReference>
<evidence type="ECO:0000259" key="6">
    <source>
        <dbReference type="PROSITE" id="PS50045"/>
    </source>
</evidence>
<evidence type="ECO:0000259" key="7">
    <source>
        <dbReference type="PROSITE" id="PS50110"/>
    </source>
</evidence>
<evidence type="ECO:0000256" key="3">
    <source>
        <dbReference type="ARBA" id="ARBA00023015"/>
    </source>
</evidence>
<name>A0A6S6M0Y0_9BACT</name>
<dbReference type="Gene3D" id="1.10.10.60">
    <property type="entry name" value="Homeodomain-like"/>
    <property type="match status" value="1"/>
</dbReference>
<dbReference type="InterPro" id="IPR025662">
    <property type="entry name" value="Sigma_54_int_dom_ATP-bd_1"/>
</dbReference>
<dbReference type="Gene3D" id="1.10.8.60">
    <property type="match status" value="1"/>
</dbReference>
<dbReference type="PANTHER" id="PTHR32071">
    <property type="entry name" value="TRANSCRIPTIONAL REGULATORY PROTEIN"/>
    <property type="match status" value="1"/>
</dbReference>
<dbReference type="Pfam" id="PF00158">
    <property type="entry name" value="Sigma54_activat"/>
    <property type="match status" value="1"/>
</dbReference>
<dbReference type="KEGG" id="gbn:GEOBRER4_20180"/>
<dbReference type="Gene3D" id="3.40.50.2300">
    <property type="match status" value="1"/>
</dbReference>
<dbReference type="GO" id="GO:0006355">
    <property type="term" value="P:regulation of DNA-templated transcription"/>
    <property type="evidence" value="ECO:0007669"/>
    <property type="project" value="InterPro"/>
</dbReference>
<keyword evidence="9" id="KW-1185">Reference proteome</keyword>
<organism evidence="8 9">
    <name type="scientific">Citrifermentans bremense</name>
    <dbReference type="NCBI Taxonomy" id="60035"/>
    <lineage>
        <taxon>Bacteria</taxon>
        <taxon>Pseudomonadati</taxon>
        <taxon>Thermodesulfobacteriota</taxon>
        <taxon>Desulfuromonadia</taxon>
        <taxon>Geobacterales</taxon>
        <taxon>Geobacteraceae</taxon>
        <taxon>Citrifermentans</taxon>
    </lineage>
</organism>
<dbReference type="SMART" id="SM00448">
    <property type="entry name" value="REC"/>
    <property type="match status" value="1"/>
</dbReference>
<dbReference type="SMART" id="SM00382">
    <property type="entry name" value="AAA"/>
    <property type="match status" value="1"/>
</dbReference>
<keyword evidence="2" id="KW-0067">ATP-binding</keyword>
<feature type="domain" description="Response regulatory" evidence="7">
    <location>
        <begin position="4"/>
        <end position="118"/>
    </location>
</feature>
<accession>A0A6S6M0Y0</accession>
<keyword evidence="4" id="KW-0804">Transcription</keyword>
<dbReference type="InterPro" id="IPR058031">
    <property type="entry name" value="AAA_lid_NorR"/>
</dbReference>
<dbReference type="CDD" id="cd00009">
    <property type="entry name" value="AAA"/>
    <property type="match status" value="1"/>
</dbReference>
<dbReference type="GO" id="GO:0005524">
    <property type="term" value="F:ATP binding"/>
    <property type="evidence" value="ECO:0007669"/>
    <property type="project" value="UniProtKB-KW"/>
</dbReference>
<dbReference type="EMBL" id="AP023213">
    <property type="protein sequence ID" value="BCG47268.1"/>
    <property type="molecule type" value="Genomic_DNA"/>
</dbReference>
<dbReference type="PROSITE" id="PS00688">
    <property type="entry name" value="SIGMA54_INTERACT_3"/>
    <property type="match status" value="1"/>
</dbReference>
<dbReference type="Proteomes" id="UP000515472">
    <property type="component" value="Chromosome"/>
</dbReference>
<dbReference type="AlphaFoldDB" id="A0A6S6M0Y0"/>
<evidence type="ECO:0000256" key="1">
    <source>
        <dbReference type="ARBA" id="ARBA00022741"/>
    </source>
</evidence>
<protein>
    <submittedName>
        <fullName evidence="8">Sigma-54 dependent response regulator</fullName>
    </submittedName>
</protein>
<dbReference type="RefSeq" id="WP_185242208.1">
    <property type="nucleotide sequence ID" value="NZ_AP023213.1"/>
</dbReference>
<dbReference type="InterPro" id="IPR011006">
    <property type="entry name" value="CheY-like_superfamily"/>
</dbReference>
<dbReference type="InterPro" id="IPR025944">
    <property type="entry name" value="Sigma_54_int_dom_CS"/>
</dbReference>
<reference evidence="8 9" key="1">
    <citation type="submission" date="2020-06" db="EMBL/GenBank/DDBJ databases">
        <title>Interaction of electrochemicaly active bacteria, Geobacter bremensis R4 on different carbon anode.</title>
        <authorList>
            <person name="Meng L."/>
            <person name="Yoshida N."/>
        </authorList>
    </citation>
    <scope>NUCLEOTIDE SEQUENCE [LARGE SCALE GENOMIC DNA]</scope>
    <source>
        <strain evidence="8 9">R4</strain>
    </source>
</reference>
<keyword evidence="3" id="KW-0805">Transcription regulation</keyword>
<dbReference type="GO" id="GO:0043565">
    <property type="term" value="F:sequence-specific DNA binding"/>
    <property type="evidence" value="ECO:0007669"/>
    <property type="project" value="InterPro"/>
</dbReference>
<evidence type="ECO:0000256" key="5">
    <source>
        <dbReference type="PROSITE-ProRule" id="PRU00169"/>
    </source>
</evidence>
<dbReference type="CDD" id="cd00156">
    <property type="entry name" value="REC"/>
    <property type="match status" value="1"/>
</dbReference>
<dbReference type="PROSITE" id="PS50110">
    <property type="entry name" value="RESPONSE_REGULATORY"/>
    <property type="match status" value="1"/>
</dbReference>
<dbReference type="FunFam" id="3.40.50.300:FF:000006">
    <property type="entry name" value="DNA-binding transcriptional regulator NtrC"/>
    <property type="match status" value="1"/>
</dbReference>
<dbReference type="SUPFAM" id="SSF46689">
    <property type="entry name" value="Homeodomain-like"/>
    <property type="match status" value="1"/>
</dbReference>
<dbReference type="GO" id="GO:0000160">
    <property type="term" value="P:phosphorelay signal transduction system"/>
    <property type="evidence" value="ECO:0007669"/>
    <property type="project" value="InterPro"/>
</dbReference>
<dbReference type="Gene3D" id="3.40.50.300">
    <property type="entry name" value="P-loop containing nucleotide triphosphate hydrolases"/>
    <property type="match status" value="1"/>
</dbReference>
<dbReference type="Pfam" id="PF02954">
    <property type="entry name" value="HTH_8"/>
    <property type="match status" value="1"/>
</dbReference>
<evidence type="ECO:0000256" key="4">
    <source>
        <dbReference type="ARBA" id="ARBA00023163"/>
    </source>
</evidence>
<dbReference type="PROSITE" id="PS00675">
    <property type="entry name" value="SIGMA54_INTERACT_1"/>
    <property type="match status" value="1"/>
</dbReference>
<dbReference type="InterPro" id="IPR009057">
    <property type="entry name" value="Homeodomain-like_sf"/>
</dbReference>
<dbReference type="PROSITE" id="PS50045">
    <property type="entry name" value="SIGMA54_INTERACT_4"/>
    <property type="match status" value="1"/>
</dbReference>
<dbReference type="PANTHER" id="PTHR32071:SF113">
    <property type="entry name" value="ALGINATE BIOSYNTHESIS TRANSCRIPTIONAL REGULATORY PROTEIN ALGB"/>
    <property type="match status" value="1"/>
</dbReference>
<evidence type="ECO:0000313" key="9">
    <source>
        <dbReference type="Proteomes" id="UP000515472"/>
    </source>
</evidence>
<feature type="modified residue" description="4-aspartylphosphate" evidence="5">
    <location>
        <position position="53"/>
    </location>
</feature>
<dbReference type="InterPro" id="IPR001789">
    <property type="entry name" value="Sig_transdc_resp-reg_receiver"/>
</dbReference>
<keyword evidence="1" id="KW-0547">Nucleotide-binding</keyword>
<sequence>MKGNILVVEDDATFRAFLETVLQDDGHQVQSAADGEKALRLLRQGSYDLVVSDLKLPGRSGLDLFRETRNDPSAPQFIFLTAYGKVGEAVAAIKEGAVDFLTKPLQDPEVLLRLVRHVIQEQLRERDYLSLKQCEAAGLPPEELIFAGQAMTPVRKLVHDVADTTANVLIFGESGTGKELVARTIHQLSSRRDAGFVALNCAAIPETLLESELFGHEKGAFTGAMQARQGKFELARGGTILLDEIGEMPLALQAKLLRVIQERVFERVGGTKEIKADVRLIAATNRNLREEVAERRFREDLYYRLNVFPLQLPPLRERIDAVPVLTRYFMQRFSLQSGKTLKGIEADALAALERYRWPGNIRELQNVMERAVILSRDKVGKTALPEEMLRKPEPDALDGRERLKSAEKEIIAEAIRKHGGNRRLAAEELGVSRRTLQYKLKDYGFLEES</sequence>
<proteinExistence type="predicted"/>
<dbReference type="InterPro" id="IPR002078">
    <property type="entry name" value="Sigma_54_int"/>
</dbReference>